<reference evidence="3" key="2">
    <citation type="journal article" date="2023" name="Microbiol Resour">
        <title>Decontamination and Annotation of the Draft Genome Sequence of the Oomycete Lagenidium giganteum ARSEF 373.</title>
        <authorList>
            <person name="Morgan W.R."/>
            <person name="Tartar A."/>
        </authorList>
    </citation>
    <scope>NUCLEOTIDE SEQUENCE</scope>
    <source>
        <strain evidence="3">ARSEF 373</strain>
    </source>
</reference>
<proteinExistence type="predicted"/>
<dbReference type="InterPro" id="IPR007074">
    <property type="entry name" value="LicD/FKTN/FKRP_NTP_transf"/>
</dbReference>
<organism evidence="3 4">
    <name type="scientific">Lagenidium giganteum</name>
    <dbReference type="NCBI Taxonomy" id="4803"/>
    <lineage>
        <taxon>Eukaryota</taxon>
        <taxon>Sar</taxon>
        <taxon>Stramenopiles</taxon>
        <taxon>Oomycota</taxon>
        <taxon>Peronosporomycetes</taxon>
        <taxon>Pythiales</taxon>
        <taxon>Pythiaceae</taxon>
    </lineage>
</organism>
<evidence type="ECO:0000313" key="3">
    <source>
        <dbReference type="EMBL" id="DAZ99757.1"/>
    </source>
</evidence>
<keyword evidence="1" id="KW-1133">Transmembrane helix</keyword>
<keyword evidence="4" id="KW-1185">Reference proteome</keyword>
<dbReference type="Pfam" id="PF04991">
    <property type="entry name" value="LicD"/>
    <property type="match status" value="1"/>
</dbReference>
<keyword evidence="1" id="KW-0812">Transmembrane</keyword>
<feature type="transmembrane region" description="Helical" evidence="1">
    <location>
        <begin position="9"/>
        <end position="27"/>
    </location>
</feature>
<feature type="domain" description="LicD/FKTN/FKRP nucleotidyltransferase" evidence="2">
    <location>
        <begin position="93"/>
        <end position="178"/>
    </location>
</feature>
<evidence type="ECO:0000313" key="4">
    <source>
        <dbReference type="Proteomes" id="UP001146120"/>
    </source>
</evidence>
<evidence type="ECO:0000259" key="2">
    <source>
        <dbReference type="Pfam" id="PF04991"/>
    </source>
</evidence>
<dbReference type="PANTHER" id="PTHR43404:SF1">
    <property type="entry name" value="MNN4P"/>
    <property type="match status" value="1"/>
</dbReference>
<dbReference type="PANTHER" id="PTHR43404">
    <property type="entry name" value="LIPOPOLYSACCHARIDE CHOLINEPHOSPHOTRANSFERASE LICD"/>
    <property type="match status" value="1"/>
</dbReference>
<protein>
    <recommendedName>
        <fullName evidence="2">LicD/FKTN/FKRP nucleotidyltransferase domain-containing protein</fullName>
    </recommendedName>
</protein>
<keyword evidence="1" id="KW-0472">Membrane</keyword>
<gene>
    <name evidence="3" type="ORF">N0F65_003544</name>
</gene>
<accession>A0AAV2YXG5</accession>
<dbReference type="AlphaFoldDB" id="A0AAV2YXG5"/>
<name>A0AAV2YXG5_9STRA</name>
<dbReference type="EMBL" id="DAKRPA010000077">
    <property type="protein sequence ID" value="DAZ99757.1"/>
    <property type="molecule type" value="Genomic_DNA"/>
</dbReference>
<dbReference type="Proteomes" id="UP001146120">
    <property type="component" value="Unassembled WGS sequence"/>
</dbReference>
<sequence length="260" mass="29269">MARPGPGRGAWVAAIVLFELWAIWFFLMNAPPTEVLHDDMREQTSPNIRRCLSTDDRELKYVKAGQCVTITDRIKAIEEVVAQTTALLERLQVVYWLDSGTLLGQYRDKRTIPRDSDGDVGVLVEGFERLRTTPVRLAEGYELLVRNSSIHDGRGRFDGLPARVVETTFGFYVDIFVFLESTNDDAEATPMLGPLPSECWVGCANCPTTGHIKKHFVIPRSWVLPVKPCILNEFEVSCPARPVPYLSHLYGDSFLVPTAW</sequence>
<dbReference type="GO" id="GO:0009100">
    <property type="term" value="P:glycoprotein metabolic process"/>
    <property type="evidence" value="ECO:0007669"/>
    <property type="project" value="UniProtKB-ARBA"/>
</dbReference>
<comment type="caution">
    <text evidence="3">The sequence shown here is derived from an EMBL/GenBank/DDBJ whole genome shotgun (WGS) entry which is preliminary data.</text>
</comment>
<dbReference type="InterPro" id="IPR052942">
    <property type="entry name" value="LPS_cholinephosphotransferase"/>
</dbReference>
<evidence type="ECO:0000256" key="1">
    <source>
        <dbReference type="SAM" id="Phobius"/>
    </source>
</evidence>
<reference evidence="3" key="1">
    <citation type="submission" date="2022-11" db="EMBL/GenBank/DDBJ databases">
        <authorList>
            <person name="Morgan W.R."/>
            <person name="Tartar A."/>
        </authorList>
    </citation>
    <scope>NUCLEOTIDE SEQUENCE</scope>
    <source>
        <strain evidence="3">ARSEF 373</strain>
    </source>
</reference>